<feature type="region of interest" description="Disordered" evidence="5">
    <location>
        <begin position="159"/>
        <end position="179"/>
    </location>
</feature>
<dbReference type="PROSITE" id="PS52012">
    <property type="entry name" value="CFEM"/>
    <property type="match status" value="1"/>
</dbReference>
<feature type="chain" id="PRO_5041269722" description="CFEM domain-containing protein" evidence="6">
    <location>
        <begin position="27"/>
        <end position="231"/>
    </location>
</feature>
<evidence type="ECO:0000313" key="9">
    <source>
        <dbReference type="Proteomes" id="UP001163850"/>
    </source>
</evidence>
<feature type="domain" description="CFEM" evidence="7">
    <location>
        <begin position="57"/>
        <end position="172"/>
    </location>
</feature>
<evidence type="ECO:0000256" key="2">
    <source>
        <dbReference type="ARBA" id="ARBA00022525"/>
    </source>
</evidence>
<dbReference type="EMBL" id="MU802226">
    <property type="protein sequence ID" value="KAJ3980101.1"/>
    <property type="molecule type" value="Genomic_DNA"/>
</dbReference>
<evidence type="ECO:0000259" key="7">
    <source>
        <dbReference type="PROSITE" id="PS52012"/>
    </source>
</evidence>
<sequence length="231" mass="22186">MIYRSLPEKFTSLYLMSLCVLSLVAAQSSSSTTSSSSGVGSSSTLGSASSGSTTATSSGSGSGSSLSASSTSSAALPSLSGYDTCVVTCFETAIAQVNCSNVVPESCYCNSTDYQNALVSCMRSNCPSELVTAEGLTNKFCALASTSTSISFSITSLPSSSSTSSAAPSAGSTSASGTSSLSSTSLSSSAGSTGSSNAALGVVIGGGLSQAAVPSIVAAAIGVVAGAFLVG</sequence>
<evidence type="ECO:0000313" key="8">
    <source>
        <dbReference type="EMBL" id="KAJ3980101.1"/>
    </source>
</evidence>
<dbReference type="Proteomes" id="UP001163850">
    <property type="component" value="Unassembled WGS sequence"/>
</dbReference>
<feature type="signal peptide" evidence="6">
    <location>
        <begin position="1"/>
        <end position="26"/>
    </location>
</feature>
<keyword evidence="4" id="KW-1015">Disulfide bond</keyword>
<reference evidence="8" key="1">
    <citation type="submission" date="2022-08" db="EMBL/GenBank/DDBJ databases">
        <authorList>
            <consortium name="DOE Joint Genome Institute"/>
            <person name="Min B."/>
            <person name="Riley R."/>
            <person name="Sierra-Patev S."/>
            <person name="Naranjo-Ortiz M."/>
            <person name="Looney B."/>
            <person name="Konkel Z."/>
            <person name="Slot J.C."/>
            <person name="Sakamoto Y."/>
            <person name="Steenwyk J.L."/>
            <person name="Rokas A."/>
            <person name="Carro J."/>
            <person name="Camarero S."/>
            <person name="Ferreira P."/>
            <person name="Molpeceres G."/>
            <person name="Ruiz-Duenas F.J."/>
            <person name="Serrano A."/>
            <person name="Henrissat B."/>
            <person name="Drula E."/>
            <person name="Hughes K.W."/>
            <person name="Mata J.L."/>
            <person name="Ishikawa N.K."/>
            <person name="Vargas-Isla R."/>
            <person name="Ushijima S."/>
            <person name="Smith C.A."/>
            <person name="Ahrendt S."/>
            <person name="Andreopoulos W."/>
            <person name="He G."/>
            <person name="Labutti K."/>
            <person name="Lipzen A."/>
            <person name="Ng V."/>
            <person name="Sandor L."/>
            <person name="Barry K."/>
            <person name="Martinez A.T."/>
            <person name="Xiao Y."/>
            <person name="Gibbons J.G."/>
            <person name="Terashima K."/>
            <person name="Hibbett D.S."/>
            <person name="Grigoriev I.V."/>
        </authorList>
    </citation>
    <scope>NUCLEOTIDE SEQUENCE</scope>
    <source>
        <strain evidence="8">TFB7829</strain>
    </source>
</reference>
<keyword evidence="3 6" id="KW-0732">Signal</keyword>
<name>A0AA38PRQ5_9AGAR</name>
<evidence type="ECO:0000256" key="5">
    <source>
        <dbReference type="SAM" id="MobiDB-lite"/>
    </source>
</evidence>
<gene>
    <name evidence="8" type="ORF">F5890DRAFT_776921</name>
</gene>
<dbReference type="GO" id="GO:0005576">
    <property type="term" value="C:extracellular region"/>
    <property type="evidence" value="ECO:0007669"/>
    <property type="project" value="UniProtKB-SubCell"/>
</dbReference>
<dbReference type="AlphaFoldDB" id="A0AA38PRQ5"/>
<organism evidence="8 9">
    <name type="scientific">Lentinula detonsa</name>
    <dbReference type="NCBI Taxonomy" id="2804962"/>
    <lineage>
        <taxon>Eukaryota</taxon>
        <taxon>Fungi</taxon>
        <taxon>Dikarya</taxon>
        <taxon>Basidiomycota</taxon>
        <taxon>Agaricomycotina</taxon>
        <taxon>Agaricomycetes</taxon>
        <taxon>Agaricomycetidae</taxon>
        <taxon>Agaricales</taxon>
        <taxon>Marasmiineae</taxon>
        <taxon>Omphalotaceae</taxon>
        <taxon>Lentinula</taxon>
    </lineage>
</organism>
<proteinExistence type="predicted"/>
<dbReference type="Pfam" id="PF05730">
    <property type="entry name" value="CFEM"/>
    <property type="match status" value="1"/>
</dbReference>
<feature type="region of interest" description="Disordered" evidence="5">
    <location>
        <begin position="30"/>
        <end position="64"/>
    </location>
</feature>
<protein>
    <recommendedName>
        <fullName evidence="7">CFEM domain-containing protein</fullName>
    </recommendedName>
</protein>
<evidence type="ECO:0000256" key="6">
    <source>
        <dbReference type="SAM" id="SignalP"/>
    </source>
</evidence>
<accession>A0AA38PRQ5</accession>
<keyword evidence="2" id="KW-0964">Secreted</keyword>
<evidence type="ECO:0000256" key="1">
    <source>
        <dbReference type="ARBA" id="ARBA00004613"/>
    </source>
</evidence>
<dbReference type="InterPro" id="IPR008427">
    <property type="entry name" value="Extracellular_membr_CFEM_dom"/>
</dbReference>
<evidence type="ECO:0000256" key="3">
    <source>
        <dbReference type="ARBA" id="ARBA00022729"/>
    </source>
</evidence>
<comment type="caution">
    <text evidence="8">The sequence shown here is derived from an EMBL/GenBank/DDBJ whole genome shotgun (WGS) entry which is preliminary data.</text>
</comment>
<evidence type="ECO:0000256" key="4">
    <source>
        <dbReference type="ARBA" id="ARBA00023157"/>
    </source>
</evidence>
<comment type="subcellular location">
    <subcellularLocation>
        <location evidence="1">Secreted</location>
    </subcellularLocation>
</comment>